<name>A0A3B1E8V1_9ZZZZ</name>
<sequence>MKKLVILFIGVMTFALTGCCGLHGGGKCATGNCGTGGGGFGPVGYNGAHSGISSAAVPAVGPATVTAPTPYHRAAMSTPIDTLPTY</sequence>
<evidence type="ECO:0000313" key="1">
    <source>
        <dbReference type="EMBL" id="VAX42127.1"/>
    </source>
</evidence>
<dbReference type="EMBL" id="UOGL01000625">
    <property type="protein sequence ID" value="VAX42127.1"/>
    <property type="molecule type" value="Genomic_DNA"/>
</dbReference>
<protein>
    <recommendedName>
        <fullName evidence="2">Lipoprotein</fullName>
    </recommendedName>
</protein>
<reference evidence="1" key="1">
    <citation type="submission" date="2018-06" db="EMBL/GenBank/DDBJ databases">
        <authorList>
            <person name="Zhirakovskaya E."/>
        </authorList>
    </citation>
    <scope>NUCLEOTIDE SEQUENCE</scope>
</reference>
<evidence type="ECO:0008006" key="2">
    <source>
        <dbReference type="Google" id="ProtNLM"/>
    </source>
</evidence>
<organism evidence="1">
    <name type="scientific">hydrothermal vent metagenome</name>
    <dbReference type="NCBI Taxonomy" id="652676"/>
    <lineage>
        <taxon>unclassified sequences</taxon>
        <taxon>metagenomes</taxon>
        <taxon>ecological metagenomes</taxon>
    </lineage>
</organism>
<dbReference type="PROSITE" id="PS51257">
    <property type="entry name" value="PROKAR_LIPOPROTEIN"/>
    <property type="match status" value="1"/>
</dbReference>
<accession>A0A3B1E8V1</accession>
<proteinExistence type="predicted"/>
<gene>
    <name evidence="1" type="ORF">MNBD_PLANCTO02-2831</name>
</gene>
<dbReference type="AlphaFoldDB" id="A0A3B1E8V1"/>